<evidence type="ECO:0000256" key="20">
    <source>
        <dbReference type="ARBA" id="ARBA00022840"/>
    </source>
</evidence>
<comment type="subcellular location">
    <subcellularLocation>
        <location evidence="4">Cytoplasm</location>
    </subcellularLocation>
    <subcellularLocation>
        <location evidence="3">Nucleus</location>
    </subcellularLocation>
</comment>
<dbReference type="Pfam" id="PF00665">
    <property type="entry name" value="rve"/>
    <property type="match status" value="1"/>
</dbReference>
<keyword evidence="23" id="KW-0229">DNA integration</keyword>
<keyword evidence="26" id="KW-0917">Virion maturation</keyword>
<dbReference type="CDD" id="cd01647">
    <property type="entry name" value="RT_LTR"/>
    <property type="match status" value="1"/>
</dbReference>
<keyword evidence="11" id="KW-0540">Nuclease</keyword>
<evidence type="ECO:0000256" key="33">
    <source>
        <dbReference type="ARBA" id="ARBA00055265"/>
    </source>
</evidence>
<keyword evidence="12" id="KW-0479">Metal-binding</keyword>
<dbReference type="Gene3D" id="3.10.10.10">
    <property type="entry name" value="HIV Type 1 Reverse Transcriptase, subunit A, domain 1"/>
    <property type="match status" value="1"/>
</dbReference>
<keyword evidence="16" id="KW-0255">Endonuclease</keyword>
<sequence>MPDPAVSLSVCAVTPPAATDDRVDVFSNAIDPDLKPNQREEIVTLLQRFRASFDCDQPCLGRASGVVHSIDTGQQAPLRQRPYRVSSAERRVINQQVDDMMKRGIIEPSNSPWASPVVLVKKKDGSIRFCVDYRRLNKITRKDVYPLPRIDDALDCLQGAEFFSSLDLRSGYWQVPMAEADRSKTAFVTPDGLYEFTVMPFGLCNAPATFERMMDATLRGLKWNTCLCYLDDVVVFSTDFASHLTRLEQVLTCLSTAGLQLNLKKCRFAARKLTILGHVVSKDGILPDPAKLSAVAAFPKPTTIKELRSFVGLCSYFRRFIRDFASIMAPLTNLLAAGSDLSAWSQACDDAFDQLRRLLTAPPILRHFDPSAPTELHTDASGIGLGAVLAQRKGGFEEYVVAYASRTLTKPEKNYSVTEKECLAIIWAIGKFRPYLYGRPFHIVTDHHALCWLSSLKDPNGRLARWALRLQEFDIRVVYRSGRKHSDADALSRSPLLAEPVCSSISVSGAFAINISDMPSEQRKDPWITSLLDFLSNKTPSPVSRTLRRQAQHFAIRDNLLYRRSYNSIGRKWLLVIPRQLRSDICATVHDDPQCGHAGVLKTYTRLQLRYYWRGMYRFVRQYIRSCPTCQRRKTPPQRIAGTLQPLPCPARPFERVGIDLYGPLPYTPSGNRWVIVAIDHLTRYAETSALISATAKDVAGFILRNLVLRHGAPRELLSDRGRVFLSDAITALLKECRIIHRTTTAYHPQTNGMTERFNRTLGDMLSMYASADHTNWDSILPFVTYAYNTATQSTTGFSPFFLLYGHEPSSTMDTILPYRPDTSEFTTVSRAATYAEECRQLARSFTSHDQNRQKHRHDESTTATSFAPGTLVWLWVPSTPAGLSHKLSSKYHGPYRVLQQTSAVNYLVEPLDASSDKRRRGQEIV</sequence>
<dbReference type="GO" id="GO:0005634">
    <property type="term" value="C:nucleus"/>
    <property type="evidence" value="ECO:0007669"/>
    <property type="project" value="UniProtKB-SubCell"/>
</dbReference>
<evidence type="ECO:0000256" key="25">
    <source>
        <dbReference type="ARBA" id="ARBA00022932"/>
    </source>
</evidence>
<dbReference type="SUPFAM" id="SSF56672">
    <property type="entry name" value="DNA/RNA polymerases"/>
    <property type="match status" value="1"/>
</dbReference>
<dbReference type="GO" id="GO:0005737">
    <property type="term" value="C:cytoplasm"/>
    <property type="evidence" value="ECO:0007669"/>
    <property type="project" value="UniProtKB-SubCell"/>
</dbReference>
<comment type="function">
    <text evidence="2">The aspartyl protease (PR) mediates the proteolytic cleavages of the Gag and Gag-Pol polyproteins after assembly of the VLP.</text>
</comment>
<evidence type="ECO:0000256" key="4">
    <source>
        <dbReference type="ARBA" id="ARBA00004496"/>
    </source>
</evidence>
<dbReference type="InterPro" id="IPR041373">
    <property type="entry name" value="RT_RNaseH"/>
</dbReference>
<dbReference type="PANTHER" id="PTHR37984">
    <property type="entry name" value="PROTEIN CBG26694"/>
    <property type="match status" value="1"/>
</dbReference>
<dbReference type="GO" id="GO:0003887">
    <property type="term" value="F:DNA-directed DNA polymerase activity"/>
    <property type="evidence" value="ECO:0007669"/>
    <property type="project" value="UniProtKB-KW"/>
</dbReference>
<keyword evidence="8" id="KW-0645">Protease</keyword>
<dbReference type="Pfam" id="PF17921">
    <property type="entry name" value="Integrase_H2C2"/>
    <property type="match status" value="1"/>
</dbReference>
<comment type="function">
    <text evidence="32">Integrase (IN) targets the VLP to the nucleus, where a subparticle preintegration complex (PIC) containing at least integrase and the newly synthesized dsDNA copy of the retrotransposon must transit the nuclear membrane. Once in the nucleus, integrase performs the integration of the dsDNA into the host genome.</text>
</comment>
<evidence type="ECO:0000256" key="31">
    <source>
        <dbReference type="ARBA" id="ARBA00025590"/>
    </source>
</evidence>
<evidence type="ECO:0000256" key="5">
    <source>
        <dbReference type="ARBA" id="ARBA00012493"/>
    </source>
</evidence>
<dbReference type="PANTHER" id="PTHR37984:SF5">
    <property type="entry name" value="PROTEIN NYNRIN-LIKE"/>
    <property type="match status" value="1"/>
</dbReference>
<evidence type="ECO:0000256" key="32">
    <source>
        <dbReference type="ARBA" id="ARBA00025615"/>
    </source>
</evidence>
<evidence type="ECO:0000256" key="19">
    <source>
        <dbReference type="ARBA" id="ARBA00022833"/>
    </source>
</evidence>
<dbReference type="GO" id="GO:0003677">
    <property type="term" value="F:DNA binding"/>
    <property type="evidence" value="ECO:0007669"/>
    <property type="project" value="UniProtKB-KW"/>
</dbReference>
<dbReference type="AlphaFoldDB" id="L7MKE1"/>
<keyword evidence="18" id="KW-0378">Hydrolase</keyword>
<evidence type="ECO:0000256" key="14">
    <source>
        <dbReference type="ARBA" id="ARBA00022750"/>
    </source>
</evidence>
<evidence type="ECO:0000256" key="26">
    <source>
        <dbReference type="ARBA" id="ARBA00023113"/>
    </source>
</evidence>
<evidence type="ECO:0000256" key="22">
    <source>
        <dbReference type="ARBA" id="ARBA00022884"/>
    </source>
</evidence>
<comment type="subunit">
    <text evidence="35">The protease is a homodimer, whose active site consists of two apposed aspartic acid residues.</text>
</comment>
<dbReference type="GO" id="GO:0075523">
    <property type="term" value="P:viral translational frameshifting"/>
    <property type="evidence" value="ECO:0007669"/>
    <property type="project" value="UniProtKB-KW"/>
</dbReference>
<dbReference type="Pfam" id="PF00078">
    <property type="entry name" value="RVT_1"/>
    <property type="match status" value="1"/>
</dbReference>
<name>L7MKE1_RHIPC</name>
<keyword evidence="28" id="KW-0233">DNA recombination</keyword>
<evidence type="ECO:0000256" key="13">
    <source>
        <dbReference type="ARBA" id="ARBA00022741"/>
    </source>
</evidence>
<keyword evidence="30" id="KW-0511">Multifunctional enzyme</keyword>
<comment type="function">
    <text evidence="33">Nucleocapsid protein p11 (NC) forms the nucleocore that coats the retro-elements dimeric RNA. Binds these RNAs through its zinc fingers. Promotes primer tRNA(i)-Met annealing to the multipartite primer-binding site (PBS), dimerization of Ty3 RNA and initiation of reverse transcription.</text>
</comment>
<evidence type="ECO:0000256" key="27">
    <source>
        <dbReference type="ARBA" id="ARBA00023125"/>
    </source>
</evidence>
<dbReference type="Gene3D" id="1.10.340.70">
    <property type="match status" value="1"/>
</dbReference>
<keyword evidence="6" id="KW-0963">Cytoplasm</keyword>
<dbReference type="GO" id="GO:0003723">
    <property type="term" value="F:RNA binding"/>
    <property type="evidence" value="ECO:0007669"/>
    <property type="project" value="UniProtKB-KW"/>
</dbReference>
<dbReference type="GO" id="GO:0003964">
    <property type="term" value="F:RNA-directed DNA polymerase activity"/>
    <property type="evidence" value="ECO:0007669"/>
    <property type="project" value="UniProtKB-KW"/>
</dbReference>
<accession>L7MKE1</accession>
<dbReference type="InterPro" id="IPR043502">
    <property type="entry name" value="DNA/RNA_pol_sf"/>
</dbReference>
<dbReference type="InterPro" id="IPR041588">
    <property type="entry name" value="Integrase_H2C2"/>
</dbReference>
<evidence type="ECO:0000259" key="38">
    <source>
        <dbReference type="PROSITE" id="PS50994"/>
    </source>
</evidence>
<dbReference type="GO" id="GO:0008270">
    <property type="term" value="F:zinc ion binding"/>
    <property type="evidence" value="ECO:0007669"/>
    <property type="project" value="UniProtKB-KW"/>
</dbReference>
<dbReference type="GO" id="GO:0005524">
    <property type="term" value="F:ATP binding"/>
    <property type="evidence" value="ECO:0007669"/>
    <property type="project" value="UniProtKB-KW"/>
</dbReference>
<keyword evidence="15" id="KW-0688">Ribosomal frameshifting</keyword>
<dbReference type="InterPro" id="IPR050951">
    <property type="entry name" value="Retrovirus_Pol_polyprotein"/>
</dbReference>
<dbReference type="Pfam" id="PF17917">
    <property type="entry name" value="RT_RNaseH"/>
    <property type="match status" value="1"/>
</dbReference>
<keyword evidence="29" id="KW-0539">Nucleus</keyword>
<evidence type="ECO:0000256" key="2">
    <source>
        <dbReference type="ARBA" id="ARBA00002180"/>
    </source>
</evidence>
<evidence type="ECO:0000256" key="30">
    <source>
        <dbReference type="ARBA" id="ARBA00023268"/>
    </source>
</evidence>
<dbReference type="EC" id="2.7.7.49" evidence="5"/>
<dbReference type="GO" id="GO:0004190">
    <property type="term" value="F:aspartic-type endopeptidase activity"/>
    <property type="evidence" value="ECO:0007669"/>
    <property type="project" value="UniProtKB-KW"/>
</dbReference>
<dbReference type="FunFam" id="3.10.20.370:FF:000001">
    <property type="entry name" value="Retrovirus-related Pol polyprotein from transposon 17.6-like protein"/>
    <property type="match status" value="1"/>
</dbReference>
<feature type="domain" description="Integrase catalytic" evidence="38">
    <location>
        <begin position="649"/>
        <end position="808"/>
    </location>
</feature>
<dbReference type="PROSITE" id="PS50878">
    <property type="entry name" value="RT_POL"/>
    <property type="match status" value="1"/>
</dbReference>
<comment type="function">
    <text evidence="34">Capsid protein (CA) is the structural component of the virus-like particle (VLP), forming the shell that encapsulates the genomic RNA-nucleocapsid complex.</text>
</comment>
<evidence type="ECO:0000256" key="28">
    <source>
        <dbReference type="ARBA" id="ARBA00023172"/>
    </source>
</evidence>
<evidence type="ECO:0000256" key="35">
    <source>
        <dbReference type="ARBA" id="ARBA00063849"/>
    </source>
</evidence>
<dbReference type="FunFam" id="1.10.340.70:FF:000001">
    <property type="entry name" value="Retrovirus-related Pol polyprotein from transposon gypsy-like Protein"/>
    <property type="match status" value="1"/>
</dbReference>
<dbReference type="InterPro" id="IPR012337">
    <property type="entry name" value="RNaseH-like_sf"/>
</dbReference>
<dbReference type="GO" id="GO:0015074">
    <property type="term" value="P:DNA integration"/>
    <property type="evidence" value="ECO:0007669"/>
    <property type="project" value="UniProtKB-KW"/>
</dbReference>
<proteinExistence type="evidence at transcript level"/>
<keyword evidence="27" id="KW-0238">DNA-binding</keyword>
<evidence type="ECO:0000256" key="10">
    <source>
        <dbReference type="ARBA" id="ARBA00022695"/>
    </source>
</evidence>
<keyword evidence="19" id="KW-0862">Zinc</keyword>
<dbReference type="GO" id="GO:0042575">
    <property type="term" value="C:DNA polymerase complex"/>
    <property type="evidence" value="ECO:0007669"/>
    <property type="project" value="UniProtKB-ARBA"/>
</dbReference>
<keyword evidence="25" id="KW-0239">DNA-directed DNA polymerase</keyword>
<keyword evidence="14" id="KW-0064">Aspartyl protease</keyword>
<evidence type="ECO:0000256" key="34">
    <source>
        <dbReference type="ARBA" id="ARBA00055383"/>
    </source>
</evidence>
<evidence type="ECO:0000256" key="36">
    <source>
        <dbReference type="ARBA" id="ARBA00082890"/>
    </source>
</evidence>
<keyword evidence="17" id="KW-0863">Zinc-finger</keyword>
<evidence type="ECO:0000313" key="39">
    <source>
        <dbReference type="EMBL" id="JAA64671.1"/>
    </source>
</evidence>
<keyword evidence="7" id="KW-1188">Viral release from host cell</keyword>
<evidence type="ECO:0000256" key="18">
    <source>
        <dbReference type="ARBA" id="ARBA00022801"/>
    </source>
</evidence>
<dbReference type="Gene3D" id="3.30.420.10">
    <property type="entry name" value="Ribonuclease H-like superfamily/Ribonuclease H"/>
    <property type="match status" value="1"/>
</dbReference>
<organism evidence="39">
    <name type="scientific">Rhipicephalus pulchellus</name>
    <name type="common">Yellow backed tick</name>
    <name type="synonym">Dermacentor pulchellus</name>
    <dbReference type="NCBI Taxonomy" id="72859"/>
    <lineage>
        <taxon>Eukaryota</taxon>
        <taxon>Metazoa</taxon>
        <taxon>Ecdysozoa</taxon>
        <taxon>Arthropoda</taxon>
        <taxon>Chelicerata</taxon>
        <taxon>Arachnida</taxon>
        <taxon>Acari</taxon>
        <taxon>Parasitiformes</taxon>
        <taxon>Ixodida</taxon>
        <taxon>Ixodoidea</taxon>
        <taxon>Ixodidae</taxon>
        <taxon>Rhipicephalinae</taxon>
        <taxon>Rhipicephalus</taxon>
        <taxon>Rhipicephalus</taxon>
    </lineage>
</organism>
<evidence type="ECO:0000256" key="24">
    <source>
        <dbReference type="ARBA" id="ARBA00022918"/>
    </source>
</evidence>
<protein>
    <recommendedName>
        <fullName evidence="5">RNA-directed DNA polymerase</fullName>
        <ecNumber evidence="5">2.7.7.49</ecNumber>
    </recommendedName>
    <alternativeName>
        <fullName evidence="36">Gag3-Pol3</fullName>
    </alternativeName>
</protein>
<evidence type="ECO:0000256" key="29">
    <source>
        <dbReference type="ARBA" id="ARBA00023242"/>
    </source>
</evidence>
<dbReference type="GO" id="GO:0006310">
    <property type="term" value="P:DNA recombination"/>
    <property type="evidence" value="ECO:0007669"/>
    <property type="project" value="UniProtKB-KW"/>
</dbReference>
<dbReference type="FunFam" id="3.10.10.10:FF:000007">
    <property type="entry name" value="Retrovirus-related Pol polyprotein from transposon 17.6-like Protein"/>
    <property type="match status" value="1"/>
</dbReference>
<evidence type="ECO:0000256" key="15">
    <source>
        <dbReference type="ARBA" id="ARBA00022758"/>
    </source>
</evidence>
<dbReference type="InterPro" id="IPR000477">
    <property type="entry name" value="RT_dom"/>
</dbReference>
<dbReference type="GO" id="GO:0004523">
    <property type="term" value="F:RNA-DNA hybrid ribonuclease activity"/>
    <property type="evidence" value="ECO:0007669"/>
    <property type="project" value="UniProtKB-EC"/>
</dbReference>
<dbReference type="Gene3D" id="3.30.70.270">
    <property type="match status" value="2"/>
</dbReference>
<keyword evidence="20" id="KW-0067">ATP-binding</keyword>
<dbReference type="SUPFAM" id="SSF53098">
    <property type="entry name" value="Ribonuclease H-like"/>
    <property type="match status" value="1"/>
</dbReference>
<comment type="function">
    <text evidence="31">Reverse transcriptase/ribonuclease H (RT) is a multifunctional enzyme that catalyzes the conversion of the retro-elements RNA genome into dsDNA within the VLP. The enzyme displays a DNA polymerase activity that can copy either DNA or RNA templates, and a ribonuclease H (RNase H) activity that cleaves the RNA strand of RNA-DNA heteroduplexes during plus-strand synthesis and hydrolyzes RNA primers. The conversion leads to a linear dsDNA copy of the retrotransposon that includes long terminal repeats (LTRs) at both ends.</text>
</comment>
<reference evidence="39" key="2">
    <citation type="journal article" date="2015" name="J. Proteomics">
        <title>Sexual differences in the sialomes of the zebra tick, Rhipicephalus pulchellus.</title>
        <authorList>
            <person name="Tan A.W."/>
            <person name="Francischetti I.M."/>
            <person name="Slovak M."/>
            <person name="Kini R.M."/>
            <person name="Ribeiro J.M."/>
        </authorList>
    </citation>
    <scope>NUCLEOTIDE SEQUENCE</scope>
    <source>
        <tissue evidence="39">Salivary gland</tissue>
    </source>
</reference>
<evidence type="ECO:0000256" key="17">
    <source>
        <dbReference type="ARBA" id="ARBA00022771"/>
    </source>
</evidence>
<evidence type="ECO:0000256" key="9">
    <source>
        <dbReference type="ARBA" id="ARBA00022679"/>
    </source>
</evidence>
<evidence type="ECO:0000256" key="6">
    <source>
        <dbReference type="ARBA" id="ARBA00022490"/>
    </source>
</evidence>
<evidence type="ECO:0000256" key="23">
    <source>
        <dbReference type="ARBA" id="ARBA00022908"/>
    </source>
</evidence>
<keyword evidence="13" id="KW-0547">Nucleotide-binding</keyword>
<dbReference type="FunFam" id="3.10.10.10:FF:000002">
    <property type="entry name" value="Retrovirus-related Pol polyprotein from transposon 17.6-like protein"/>
    <property type="match status" value="1"/>
</dbReference>
<feature type="non-terminal residue" evidence="39">
    <location>
        <position position="926"/>
    </location>
</feature>
<evidence type="ECO:0000259" key="37">
    <source>
        <dbReference type="PROSITE" id="PS50878"/>
    </source>
</evidence>
<evidence type="ECO:0000256" key="21">
    <source>
        <dbReference type="ARBA" id="ARBA00022842"/>
    </source>
</evidence>
<keyword evidence="24" id="KW-0695">RNA-directed DNA polymerase</keyword>
<dbReference type="CDD" id="cd09274">
    <property type="entry name" value="RNase_HI_RT_Ty3"/>
    <property type="match status" value="1"/>
</dbReference>
<evidence type="ECO:0000256" key="11">
    <source>
        <dbReference type="ARBA" id="ARBA00022722"/>
    </source>
</evidence>
<keyword evidence="21" id="KW-0460">Magnesium</keyword>
<reference evidence="39" key="1">
    <citation type="submission" date="2012-11" db="EMBL/GenBank/DDBJ databases">
        <authorList>
            <person name="Lucero-Rivera Y.E."/>
            <person name="Tovar-Ramirez D."/>
        </authorList>
    </citation>
    <scope>NUCLEOTIDE SEQUENCE</scope>
    <source>
        <tissue evidence="39">Salivary gland</tissue>
    </source>
</reference>
<dbReference type="InterPro" id="IPR043128">
    <property type="entry name" value="Rev_trsase/Diguanyl_cyclase"/>
</dbReference>
<evidence type="ECO:0000256" key="16">
    <source>
        <dbReference type="ARBA" id="ARBA00022759"/>
    </source>
</evidence>
<dbReference type="InterPro" id="IPR001584">
    <property type="entry name" value="Integrase_cat-core"/>
</dbReference>
<dbReference type="FunFam" id="3.30.70.270:FF:000026">
    <property type="entry name" value="Transposon Ty3-G Gag-Pol polyprotein"/>
    <property type="match status" value="1"/>
</dbReference>
<comment type="catalytic activity">
    <reaction evidence="1">
        <text>Endonucleolytic cleavage to 5'-phosphomonoester.</text>
        <dbReference type="EC" id="3.1.26.4"/>
    </reaction>
</comment>
<evidence type="ECO:0000256" key="12">
    <source>
        <dbReference type="ARBA" id="ARBA00022723"/>
    </source>
</evidence>
<evidence type="ECO:0000256" key="1">
    <source>
        <dbReference type="ARBA" id="ARBA00000077"/>
    </source>
</evidence>
<dbReference type="FunFam" id="3.30.420.10:FF:000032">
    <property type="entry name" value="Retrovirus-related Pol polyprotein from transposon 297-like Protein"/>
    <property type="match status" value="1"/>
</dbReference>
<dbReference type="EMBL" id="GACK01000363">
    <property type="protein sequence ID" value="JAA64671.1"/>
    <property type="molecule type" value="mRNA"/>
</dbReference>
<feature type="domain" description="Reverse transcriptase" evidence="37">
    <location>
        <begin position="101"/>
        <end position="280"/>
    </location>
</feature>
<dbReference type="GO" id="GO:0006508">
    <property type="term" value="P:proteolysis"/>
    <property type="evidence" value="ECO:0007669"/>
    <property type="project" value="UniProtKB-KW"/>
</dbReference>
<dbReference type="InterPro" id="IPR036397">
    <property type="entry name" value="RNaseH_sf"/>
</dbReference>
<evidence type="ECO:0000256" key="8">
    <source>
        <dbReference type="ARBA" id="ARBA00022670"/>
    </source>
</evidence>
<keyword evidence="9" id="KW-0808">Transferase</keyword>
<evidence type="ECO:0000256" key="3">
    <source>
        <dbReference type="ARBA" id="ARBA00004123"/>
    </source>
</evidence>
<dbReference type="PROSITE" id="PS50994">
    <property type="entry name" value="INTEGRASE"/>
    <property type="match status" value="1"/>
</dbReference>
<keyword evidence="22" id="KW-0694">RNA-binding</keyword>
<evidence type="ECO:0000256" key="7">
    <source>
        <dbReference type="ARBA" id="ARBA00022612"/>
    </source>
</evidence>
<keyword evidence="10" id="KW-0548">Nucleotidyltransferase</keyword>